<dbReference type="SUPFAM" id="SSF53850">
    <property type="entry name" value="Periplasmic binding protein-like II"/>
    <property type="match status" value="1"/>
</dbReference>
<dbReference type="PROSITE" id="PS50931">
    <property type="entry name" value="HTH_LYSR"/>
    <property type="match status" value="1"/>
</dbReference>
<dbReference type="Proteomes" id="UP000624325">
    <property type="component" value="Unassembled WGS sequence"/>
</dbReference>
<evidence type="ECO:0000256" key="2">
    <source>
        <dbReference type="ARBA" id="ARBA00023015"/>
    </source>
</evidence>
<feature type="domain" description="HTH lysR-type" evidence="5">
    <location>
        <begin position="1"/>
        <end position="60"/>
    </location>
</feature>
<dbReference type="InterPro" id="IPR036390">
    <property type="entry name" value="WH_DNA-bd_sf"/>
</dbReference>
<protein>
    <submittedName>
        <fullName evidence="6">LysR family transcriptional regulator</fullName>
    </submittedName>
</protein>
<evidence type="ECO:0000259" key="5">
    <source>
        <dbReference type="PROSITE" id="PS50931"/>
    </source>
</evidence>
<comment type="caution">
    <text evidence="6">The sequence shown here is derived from an EMBL/GenBank/DDBJ whole genome shotgun (WGS) entry which is preliminary data.</text>
</comment>
<dbReference type="RefSeq" id="WP_203706593.1">
    <property type="nucleotide sequence ID" value="NZ_BAAALU010000009.1"/>
</dbReference>
<keyword evidence="2" id="KW-0805">Transcription regulation</keyword>
<organism evidence="6 7">
    <name type="scientific">Asanoa iriomotensis</name>
    <dbReference type="NCBI Taxonomy" id="234613"/>
    <lineage>
        <taxon>Bacteria</taxon>
        <taxon>Bacillati</taxon>
        <taxon>Actinomycetota</taxon>
        <taxon>Actinomycetes</taxon>
        <taxon>Micromonosporales</taxon>
        <taxon>Micromonosporaceae</taxon>
        <taxon>Asanoa</taxon>
    </lineage>
</organism>
<keyword evidence="7" id="KW-1185">Reference proteome</keyword>
<gene>
    <name evidence="6" type="ORF">Air01nite_58610</name>
</gene>
<dbReference type="PANTHER" id="PTHR30346:SF0">
    <property type="entry name" value="HCA OPERON TRANSCRIPTIONAL ACTIVATOR HCAR"/>
    <property type="match status" value="1"/>
</dbReference>
<comment type="similarity">
    <text evidence="1">Belongs to the LysR transcriptional regulatory family.</text>
</comment>
<evidence type="ECO:0000313" key="7">
    <source>
        <dbReference type="Proteomes" id="UP000624325"/>
    </source>
</evidence>
<dbReference type="Pfam" id="PF00126">
    <property type="entry name" value="HTH_1"/>
    <property type="match status" value="1"/>
</dbReference>
<dbReference type="InterPro" id="IPR000847">
    <property type="entry name" value="LysR_HTH_N"/>
</dbReference>
<evidence type="ECO:0000256" key="4">
    <source>
        <dbReference type="ARBA" id="ARBA00023163"/>
    </source>
</evidence>
<evidence type="ECO:0000256" key="3">
    <source>
        <dbReference type="ARBA" id="ARBA00023125"/>
    </source>
</evidence>
<name>A0ABQ4CAG1_9ACTN</name>
<sequence>MDFDLGQVRAFVAVADLHHFGRAASRLNLTQQALSKRIQRLEQLLGEPLLTRDSRAVELTEAGARFLPHARALLVAADTAVAETRSIVRPLRVDVWANRHAPLRWVQRIGVTEPRLTFEVSMRRSVSAALDALARGEVDVAFGRVHDLGRPVPAAVERTLVCLTPMGVLVDGRHPLAGAASVRPGDLAAGGLRHPAATGAAELTGYYEHFAARFAVPLVAGGSNIGMEHAVDYLRDHPDRAILVPVDMPMGADAGVHIVPVIEPVPRWPWWLLQRQDDPSPAVALLRRRLWELGRAEGWEPFDPARDWLPEPDAAAV</sequence>
<dbReference type="PRINTS" id="PR00039">
    <property type="entry name" value="HTHLYSR"/>
</dbReference>
<evidence type="ECO:0000256" key="1">
    <source>
        <dbReference type="ARBA" id="ARBA00009437"/>
    </source>
</evidence>
<dbReference type="InterPro" id="IPR036388">
    <property type="entry name" value="WH-like_DNA-bd_sf"/>
</dbReference>
<proteinExistence type="inferred from homology"/>
<dbReference type="EMBL" id="BONC01000053">
    <property type="protein sequence ID" value="GIF59766.1"/>
    <property type="molecule type" value="Genomic_DNA"/>
</dbReference>
<dbReference type="PANTHER" id="PTHR30346">
    <property type="entry name" value="TRANSCRIPTIONAL DUAL REGULATOR HCAR-RELATED"/>
    <property type="match status" value="1"/>
</dbReference>
<accession>A0ABQ4CAG1</accession>
<dbReference type="Gene3D" id="1.10.10.10">
    <property type="entry name" value="Winged helix-like DNA-binding domain superfamily/Winged helix DNA-binding domain"/>
    <property type="match status" value="1"/>
</dbReference>
<keyword evidence="4" id="KW-0804">Transcription</keyword>
<dbReference type="Gene3D" id="3.40.190.10">
    <property type="entry name" value="Periplasmic binding protein-like II"/>
    <property type="match status" value="2"/>
</dbReference>
<keyword evidence="3" id="KW-0238">DNA-binding</keyword>
<dbReference type="SUPFAM" id="SSF46785">
    <property type="entry name" value="Winged helix' DNA-binding domain"/>
    <property type="match status" value="1"/>
</dbReference>
<evidence type="ECO:0000313" key="6">
    <source>
        <dbReference type="EMBL" id="GIF59766.1"/>
    </source>
</evidence>
<reference evidence="6 7" key="1">
    <citation type="submission" date="2021-01" db="EMBL/GenBank/DDBJ databases">
        <title>Whole genome shotgun sequence of Asanoa iriomotensis NBRC 100142.</title>
        <authorList>
            <person name="Komaki H."/>
            <person name="Tamura T."/>
        </authorList>
    </citation>
    <scope>NUCLEOTIDE SEQUENCE [LARGE SCALE GENOMIC DNA]</scope>
    <source>
        <strain evidence="6 7">NBRC 100142</strain>
    </source>
</reference>